<protein>
    <submittedName>
        <fullName evidence="1">Uncharacterized protein</fullName>
    </submittedName>
</protein>
<dbReference type="EMBL" id="CP023315">
    <property type="protein sequence ID" value="AWC68720.1"/>
    <property type="molecule type" value="Genomic_DNA"/>
</dbReference>
<proteinExistence type="predicted"/>
<reference evidence="2" key="1">
    <citation type="submission" date="2017-09" db="EMBL/GenBank/DDBJ databases">
        <title>Genome evolution observed in wild isolates of Caulobacter crescentus.</title>
        <authorList>
            <person name="Ely B."/>
            <person name="Wilson K."/>
            <person name="Scott D."/>
        </authorList>
    </citation>
    <scope>NUCLEOTIDE SEQUENCE [LARGE SCALE GENOMIC DNA]</scope>
    <source>
        <strain evidence="2">CB13b1a</strain>
    </source>
</reference>
<gene>
    <name evidence="1" type="ORF">CA606_20465</name>
</gene>
<organism evidence="1 2">
    <name type="scientific">Caulobacter vibrioides</name>
    <name type="common">Caulobacter crescentus</name>
    <dbReference type="NCBI Taxonomy" id="155892"/>
    <lineage>
        <taxon>Bacteria</taxon>
        <taxon>Pseudomonadati</taxon>
        <taxon>Pseudomonadota</taxon>
        <taxon>Alphaproteobacteria</taxon>
        <taxon>Caulobacterales</taxon>
        <taxon>Caulobacteraceae</taxon>
        <taxon>Caulobacter</taxon>
    </lineage>
</organism>
<name>A0A2S1B7T5_CAUVI</name>
<evidence type="ECO:0000313" key="2">
    <source>
        <dbReference type="Proteomes" id="UP000217311"/>
    </source>
</evidence>
<accession>A0A2S1B7T5</accession>
<sequence length="31" mass="3680">METGCPQAFLGLRDFSRKKFEKRLDPRKIPD</sequence>
<evidence type="ECO:0000313" key="1">
    <source>
        <dbReference type="EMBL" id="AWC68720.1"/>
    </source>
</evidence>
<dbReference type="AlphaFoldDB" id="A0A2S1B7T5"/>
<dbReference type="Proteomes" id="UP000217311">
    <property type="component" value="Chromosome"/>
</dbReference>